<feature type="non-terminal residue" evidence="1">
    <location>
        <position position="1"/>
    </location>
</feature>
<keyword evidence="2" id="KW-1185">Reference proteome</keyword>
<evidence type="ECO:0000313" key="1">
    <source>
        <dbReference type="EMBL" id="KAK2721606.1"/>
    </source>
</evidence>
<sequence>MSWNPETGMLVTLGSGIRTSYQKCTGDAVEYKSCSVQPCAVLVDNFKGNQCAAYNGRKIGGITVAKWIPYTG</sequence>
<name>A0AA88ICA9_ARTSF</name>
<gene>
    <name evidence="1" type="ORF">QYM36_003788</name>
</gene>
<reference evidence="1" key="1">
    <citation type="submission" date="2023-07" db="EMBL/GenBank/DDBJ databases">
        <title>Chromosome-level genome assembly of Artemia franciscana.</title>
        <authorList>
            <person name="Jo E."/>
        </authorList>
    </citation>
    <scope>NUCLEOTIDE SEQUENCE</scope>
    <source>
        <tissue evidence="1">Whole body</tissue>
    </source>
</reference>
<dbReference type="Proteomes" id="UP001187531">
    <property type="component" value="Unassembled WGS sequence"/>
</dbReference>
<comment type="caution">
    <text evidence="1">The sequence shown here is derived from an EMBL/GenBank/DDBJ whole genome shotgun (WGS) entry which is preliminary data.</text>
</comment>
<dbReference type="EMBL" id="JAVRJZ010000006">
    <property type="protein sequence ID" value="KAK2721606.1"/>
    <property type="molecule type" value="Genomic_DNA"/>
</dbReference>
<accession>A0AA88ICA9</accession>
<proteinExistence type="predicted"/>
<organism evidence="1 2">
    <name type="scientific">Artemia franciscana</name>
    <name type="common">Brine shrimp</name>
    <name type="synonym">Artemia sanfranciscana</name>
    <dbReference type="NCBI Taxonomy" id="6661"/>
    <lineage>
        <taxon>Eukaryota</taxon>
        <taxon>Metazoa</taxon>
        <taxon>Ecdysozoa</taxon>
        <taxon>Arthropoda</taxon>
        <taxon>Crustacea</taxon>
        <taxon>Branchiopoda</taxon>
        <taxon>Anostraca</taxon>
        <taxon>Artemiidae</taxon>
        <taxon>Artemia</taxon>
    </lineage>
</organism>
<protein>
    <submittedName>
        <fullName evidence="1">Uncharacterized protein</fullName>
    </submittedName>
</protein>
<evidence type="ECO:0000313" key="2">
    <source>
        <dbReference type="Proteomes" id="UP001187531"/>
    </source>
</evidence>
<dbReference type="AlphaFoldDB" id="A0AA88ICA9"/>